<evidence type="ECO:0000256" key="1">
    <source>
        <dbReference type="ARBA" id="ARBA00004123"/>
    </source>
</evidence>
<keyword evidence="4" id="KW-0805">Transcription regulation</keyword>
<dbReference type="Pfam" id="PF04696">
    <property type="entry name" value="Pinin_SDK_memA"/>
    <property type="match status" value="1"/>
</dbReference>
<dbReference type="InterPro" id="IPR006786">
    <property type="entry name" value="Pinin_SDK_MemA"/>
</dbReference>
<evidence type="ECO:0000256" key="4">
    <source>
        <dbReference type="ARBA" id="ARBA00023015"/>
    </source>
</evidence>
<dbReference type="PANTHER" id="PTHR12707">
    <property type="entry name" value="PINN"/>
    <property type="match status" value="1"/>
</dbReference>
<evidence type="ECO:0000256" key="3">
    <source>
        <dbReference type="ARBA" id="ARBA00022664"/>
    </source>
</evidence>
<dbReference type="EMBL" id="LGSR01000028">
    <property type="protein sequence ID" value="KOS16981.1"/>
    <property type="molecule type" value="Genomic_DNA"/>
</dbReference>
<feature type="region of interest" description="Disordered" evidence="8">
    <location>
        <begin position="1"/>
        <end position="171"/>
    </location>
</feature>
<dbReference type="GO" id="GO:0008380">
    <property type="term" value="P:RNA splicing"/>
    <property type="evidence" value="ECO:0007669"/>
    <property type="project" value="UniProtKB-KW"/>
</dbReference>
<feature type="domain" description="Pinin/SDK/MemA protein" evidence="9">
    <location>
        <begin position="117"/>
        <end position="235"/>
    </location>
</feature>
<evidence type="ECO:0000256" key="5">
    <source>
        <dbReference type="ARBA" id="ARBA00023163"/>
    </source>
</evidence>
<evidence type="ECO:0000259" key="9">
    <source>
        <dbReference type="Pfam" id="PF04696"/>
    </source>
</evidence>
<keyword evidence="11" id="KW-1185">Reference proteome</keyword>
<dbReference type="GO" id="GO:0071013">
    <property type="term" value="C:catalytic step 2 spliceosome"/>
    <property type="evidence" value="ECO:0007669"/>
    <property type="project" value="TreeGrafter"/>
</dbReference>
<evidence type="ECO:0000313" key="10">
    <source>
        <dbReference type="EMBL" id="KOS16981.1"/>
    </source>
</evidence>
<evidence type="ECO:0000256" key="2">
    <source>
        <dbReference type="ARBA" id="ARBA00010386"/>
    </source>
</evidence>
<sequence length="312" mass="35905">MEHEDTAAAAEPIGGGLKRKASHDGHEEGEGEEGDDYNHKHKQSHNDDDDDGGHGSPKRARLNDGDDGDDDDDRSPKRSRLDDDDDHDHGHGHNHIHDHDDETARLKEQERRKQAAQEEKRRGKRLFGGLMSTLSQRSSPTATQQHKRRLEVERRQQERMQRQRAEDDERRVEKMARLRGVRAAEQIRFEEDVMRTQHAKRLAMARFLQTRCQPPVYFLPWRLTAEQEDVIREQIRRETDMIAKEVEEFGFRKAKHIERHGPPRVGTDITDPPVVTMTEEATATATATSTEANVHDESGDVLVEAEEDMVIY</sequence>
<dbReference type="AlphaFoldDB" id="A0A0M8N036"/>
<keyword evidence="5" id="KW-0804">Transcription</keyword>
<feature type="compositionally biased region" description="Polar residues" evidence="8">
    <location>
        <begin position="132"/>
        <end position="144"/>
    </location>
</feature>
<proteinExistence type="inferred from homology"/>
<dbReference type="OrthoDB" id="330772at2759"/>
<accession>A0A0M8N036</accession>
<comment type="similarity">
    <text evidence="2">Belongs to the pinin family.</text>
</comment>
<evidence type="ECO:0000313" key="11">
    <source>
        <dbReference type="Proteomes" id="UP000053831"/>
    </source>
</evidence>
<gene>
    <name evidence="10" type="ORF">ESCO_006019</name>
</gene>
<reference evidence="10 11" key="1">
    <citation type="submission" date="2015-07" db="EMBL/GenBank/DDBJ databases">
        <title>The genome of the fungus Escovopsis weberi, a specialized disease agent of ant agriculture.</title>
        <authorList>
            <person name="de Man T.J."/>
            <person name="Stajich J.E."/>
            <person name="Kubicek C.P."/>
            <person name="Chenthamara K."/>
            <person name="Atanasova L."/>
            <person name="Druzhinina I.S."/>
            <person name="Birnbaum S."/>
            <person name="Barribeau S.M."/>
            <person name="Teiling C."/>
            <person name="Suen G."/>
            <person name="Currie C."/>
            <person name="Gerardo N.M."/>
        </authorList>
    </citation>
    <scope>NUCLEOTIDE SEQUENCE [LARGE SCALE GENOMIC DNA]</scope>
</reference>
<evidence type="ECO:0000256" key="7">
    <source>
        <dbReference type="ARBA" id="ARBA00023242"/>
    </source>
</evidence>
<dbReference type="GO" id="GO:0006397">
    <property type="term" value="P:mRNA processing"/>
    <property type="evidence" value="ECO:0007669"/>
    <property type="project" value="UniProtKB-KW"/>
</dbReference>
<keyword evidence="6" id="KW-0508">mRNA splicing</keyword>
<feature type="compositionally biased region" description="Basic and acidic residues" evidence="8">
    <location>
        <begin position="150"/>
        <end position="171"/>
    </location>
</feature>
<dbReference type="Proteomes" id="UP000053831">
    <property type="component" value="Unassembled WGS sequence"/>
</dbReference>
<keyword evidence="7" id="KW-0539">Nucleus</keyword>
<evidence type="ECO:0000256" key="6">
    <source>
        <dbReference type="ARBA" id="ARBA00023187"/>
    </source>
</evidence>
<feature type="compositionally biased region" description="Basic and acidic residues" evidence="8">
    <location>
        <begin position="74"/>
        <end position="121"/>
    </location>
</feature>
<name>A0A0M8N036_ESCWE</name>
<organism evidence="10 11">
    <name type="scientific">Escovopsis weberi</name>
    <dbReference type="NCBI Taxonomy" id="150374"/>
    <lineage>
        <taxon>Eukaryota</taxon>
        <taxon>Fungi</taxon>
        <taxon>Dikarya</taxon>
        <taxon>Ascomycota</taxon>
        <taxon>Pezizomycotina</taxon>
        <taxon>Sordariomycetes</taxon>
        <taxon>Hypocreomycetidae</taxon>
        <taxon>Hypocreales</taxon>
        <taxon>Hypocreaceae</taxon>
        <taxon>Escovopsis</taxon>
    </lineage>
</organism>
<dbReference type="InterPro" id="IPR039853">
    <property type="entry name" value="Pinin"/>
</dbReference>
<evidence type="ECO:0000256" key="8">
    <source>
        <dbReference type="SAM" id="MobiDB-lite"/>
    </source>
</evidence>
<dbReference type="STRING" id="150374.A0A0M8N036"/>
<keyword evidence="3" id="KW-0507">mRNA processing</keyword>
<dbReference type="PANTHER" id="PTHR12707:SF0">
    <property type="entry name" value="PININ"/>
    <property type="match status" value="1"/>
</dbReference>
<comment type="subcellular location">
    <subcellularLocation>
        <location evidence="1">Nucleus</location>
    </subcellularLocation>
</comment>
<protein>
    <recommendedName>
        <fullName evidence="9">Pinin/SDK/MemA protein domain-containing protein</fullName>
    </recommendedName>
</protein>
<comment type="caution">
    <text evidence="10">The sequence shown here is derived from an EMBL/GenBank/DDBJ whole genome shotgun (WGS) entry which is preliminary data.</text>
</comment>